<reference evidence="1" key="1">
    <citation type="submission" date="2020-11" db="EMBL/GenBank/DDBJ databases">
        <authorList>
            <consortium name="DOE Joint Genome Institute"/>
            <person name="Ahrendt S."/>
            <person name="Riley R."/>
            <person name="Andreopoulos W."/>
            <person name="Labutti K."/>
            <person name="Pangilinan J."/>
            <person name="Ruiz-Duenas F.J."/>
            <person name="Barrasa J.M."/>
            <person name="Sanchez-Garcia M."/>
            <person name="Camarero S."/>
            <person name="Miyauchi S."/>
            <person name="Serrano A."/>
            <person name="Linde D."/>
            <person name="Babiker R."/>
            <person name="Drula E."/>
            <person name="Ayuso-Fernandez I."/>
            <person name="Pacheco R."/>
            <person name="Padilla G."/>
            <person name="Ferreira P."/>
            <person name="Barriuso J."/>
            <person name="Kellner H."/>
            <person name="Castanera R."/>
            <person name="Alfaro M."/>
            <person name="Ramirez L."/>
            <person name="Pisabarro A.G."/>
            <person name="Kuo A."/>
            <person name="Tritt A."/>
            <person name="Lipzen A."/>
            <person name="He G."/>
            <person name="Yan M."/>
            <person name="Ng V."/>
            <person name="Cullen D."/>
            <person name="Martin F."/>
            <person name="Rosso M.-N."/>
            <person name="Henrissat B."/>
            <person name="Hibbett D."/>
            <person name="Martinez A.T."/>
            <person name="Grigoriev I.V."/>
        </authorList>
    </citation>
    <scope>NUCLEOTIDE SEQUENCE</scope>
    <source>
        <strain evidence="1">CIRM-BRFM 674</strain>
    </source>
</reference>
<dbReference type="Proteomes" id="UP000807469">
    <property type="component" value="Unassembled WGS sequence"/>
</dbReference>
<comment type="caution">
    <text evidence="1">The sequence shown here is derived from an EMBL/GenBank/DDBJ whole genome shotgun (WGS) entry which is preliminary data.</text>
</comment>
<sequence length="81" mass="8697">MSLPASSRKHRMLVCSLHCAGASCAGSSGLLGNWNNCKCPLSSSLCLRQLEAFSLALRLRITSLSRIRPSPDPPFVARAAR</sequence>
<organism evidence="1 2">
    <name type="scientific">Pholiota conissans</name>
    <dbReference type="NCBI Taxonomy" id="109636"/>
    <lineage>
        <taxon>Eukaryota</taxon>
        <taxon>Fungi</taxon>
        <taxon>Dikarya</taxon>
        <taxon>Basidiomycota</taxon>
        <taxon>Agaricomycotina</taxon>
        <taxon>Agaricomycetes</taxon>
        <taxon>Agaricomycetidae</taxon>
        <taxon>Agaricales</taxon>
        <taxon>Agaricineae</taxon>
        <taxon>Strophariaceae</taxon>
        <taxon>Pholiota</taxon>
    </lineage>
</organism>
<protein>
    <submittedName>
        <fullName evidence="1">Uncharacterized protein</fullName>
    </submittedName>
</protein>
<name>A0A9P5YI45_9AGAR</name>
<dbReference type="EMBL" id="MU156067">
    <property type="protein sequence ID" value="KAF9470327.1"/>
    <property type="molecule type" value="Genomic_DNA"/>
</dbReference>
<keyword evidence="2" id="KW-1185">Reference proteome</keyword>
<evidence type="ECO:0000313" key="1">
    <source>
        <dbReference type="EMBL" id="KAF9470327.1"/>
    </source>
</evidence>
<evidence type="ECO:0000313" key="2">
    <source>
        <dbReference type="Proteomes" id="UP000807469"/>
    </source>
</evidence>
<gene>
    <name evidence="1" type="ORF">BDN70DRAFT_939808</name>
</gene>
<dbReference type="AlphaFoldDB" id="A0A9P5YI45"/>
<proteinExistence type="predicted"/>
<accession>A0A9P5YI45</accession>